<evidence type="ECO:0000313" key="8">
    <source>
        <dbReference type="EMBL" id="KAK8837376.1"/>
    </source>
</evidence>
<evidence type="ECO:0000259" key="7">
    <source>
        <dbReference type="PROSITE" id="PS50011"/>
    </source>
</evidence>
<keyword evidence="3" id="KW-0418">Kinase</keyword>
<proteinExistence type="predicted"/>
<evidence type="ECO:0000256" key="6">
    <source>
        <dbReference type="SAM" id="MobiDB-lite"/>
    </source>
</evidence>
<feature type="domain" description="Protein kinase" evidence="7">
    <location>
        <begin position="693"/>
        <end position="964"/>
    </location>
</feature>
<keyword evidence="4" id="KW-0067">ATP-binding</keyword>
<evidence type="ECO:0000256" key="3">
    <source>
        <dbReference type="ARBA" id="ARBA00022777"/>
    </source>
</evidence>
<protein>
    <recommendedName>
        <fullName evidence="7">Protein kinase domain-containing protein</fullName>
    </recommendedName>
</protein>
<organism evidence="8 9">
    <name type="scientific">Tritrichomonas musculus</name>
    <dbReference type="NCBI Taxonomy" id="1915356"/>
    <lineage>
        <taxon>Eukaryota</taxon>
        <taxon>Metamonada</taxon>
        <taxon>Parabasalia</taxon>
        <taxon>Tritrichomonadida</taxon>
        <taxon>Tritrichomonadidae</taxon>
        <taxon>Tritrichomonas</taxon>
    </lineage>
</organism>
<feature type="region of interest" description="Disordered" evidence="6">
    <location>
        <begin position="2401"/>
        <end position="2429"/>
    </location>
</feature>
<dbReference type="PROSITE" id="PS00108">
    <property type="entry name" value="PROTEIN_KINASE_ST"/>
    <property type="match status" value="3"/>
</dbReference>
<feature type="compositionally biased region" description="Basic and acidic residues" evidence="6">
    <location>
        <begin position="2204"/>
        <end position="2213"/>
    </location>
</feature>
<dbReference type="SMART" id="SM00671">
    <property type="entry name" value="SEL1"/>
    <property type="match status" value="4"/>
</dbReference>
<dbReference type="SMART" id="SM00220">
    <property type="entry name" value="S_TKc"/>
    <property type="match status" value="5"/>
</dbReference>
<dbReference type="PANTHER" id="PTHR44329:SF288">
    <property type="entry name" value="MITOGEN-ACTIVATED PROTEIN KINASE KINASE KINASE 20"/>
    <property type="match status" value="1"/>
</dbReference>
<feature type="domain" description="Protein kinase" evidence="7">
    <location>
        <begin position="1380"/>
        <end position="1654"/>
    </location>
</feature>
<comment type="caution">
    <text evidence="8">The sequence shown here is derived from an EMBL/GenBank/DDBJ whole genome shotgun (WGS) entry which is preliminary data.</text>
</comment>
<dbReference type="Gene3D" id="1.25.40.10">
    <property type="entry name" value="Tetratricopeptide repeat domain"/>
    <property type="match status" value="1"/>
</dbReference>
<feature type="region of interest" description="Disordered" evidence="6">
    <location>
        <begin position="2071"/>
        <end position="2101"/>
    </location>
</feature>
<feature type="domain" description="Protein kinase" evidence="7">
    <location>
        <begin position="1"/>
        <end position="268"/>
    </location>
</feature>
<gene>
    <name evidence="8" type="ORF">M9Y10_036809</name>
</gene>
<feature type="compositionally biased region" description="Polar residues" evidence="6">
    <location>
        <begin position="3013"/>
        <end position="3034"/>
    </location>
</feature>
<feature type="compositionally biased region" description="Basic and acidic residues" evidence="6">
    <location>
        <begin position="2624"/>
        <end position="2651"/>
    </location>
</feature>
<dbReference type="Pfam" id="PF07714">
    <property type="entry name" value="PK_Tyr_Ser-Thr"/>
    <property type="match status" value="5"/>
</dbReference>
<feature type="region of interest" description="Disordered" evidence="6">
    <location>
        <begin position="2498"/>
        <end position="2680"/>
    </location>
</feature>
<evidence type="ECO:0000313" key="9">
    <source>
        <dbReference type="Proteomes" id="UP001470230"/>
    </source>
</evidence>
<dbReference type="Pfam" id="PF08238">
    <property type="entry name" value="Sel1"/>
    <property type="match status" value="3"/>
</dbReference>
<feature type="domain" description="Protein kinase" evidence="7">
    <location>
        <begin position="1039"/>
        <end position="1315"/>
    </location>
</feature>
<dbReference type="InterPro" id="IPR001245">
    <property type="entry name" value="Ser-Thr/Tyr_kinase_cat_dom"/>
</dbReference>
<dbReference type="PANTHER" id="PTHR44329">
    <property type="entry name" value="SERINE/THREONINE-PROTEIN KINASE TNNI3K-RELATED"/>
    <property type="match status" value="1"/>
</dbReference>
<feature type="region of interest" description="Disordered" evidence="6">
    <location>
        <begin position="3000"/>
        <end position="3034"/>
    </location>
</feature>
<sequence length="3129" mass="364596">MDNNENVIDPKDFSMDKILQIEDAIFYKCVGLKADTKYLYESFTKRLDTLSREERRDLRRCIQIASKLNHPSILKFFGYNIKKFQLGIFYEYTSENTLNKAIEPEKDKNVHFESNWNDTKILINLYGIASGMSYLHKHNIMHRDLTPENISLDKNNYPKIYNFHISKEITANSKKDIKIKGTAQYLAPETITSLEYSEKSDVYAYSLIAYEMLSKKRVSKGKRPLIISEEFIPKCYKELIERCWSENPNDRPTFSEILTELRTNKEFITESIDSDEYQHYIELIDEYNATFEPQNLHQLDEGFDLLRKKDLSGRLDSDLGFLIDPKEFTLKDFFLIVKLSSSDIYNSYKVQKKNTNDIFFRARVYSFEIRFFLRDQIVDFCREMNIMLQLNHPSILKITGISFEDFNEIPKPVVIFQNLNWTLAEMIESKYTSWDETKILINIYGIAAGMSYLHQHNIVHRDLKTENIYLDESKYPRISGFHLSKEIKRDEDKISQHLKGTPAYISPETYTKHIYDEKSDVYSYSFIIYELISNHRAFDKSRSIEEHYKYIVEEHQRPNISDNIPDCYRTLIERCWSEDPNERPTFSDILIELRTNPEFINDSIDSTEYEQYIKQIDDYPTTFEPNKRNSKLDEIIKTSLSTFNNVIVNFPTESIYSTNTTNIPLRNEYFDMKDFEYISEEDEKEEEEEEYDDMEEDAIDEKAINQSKLCFRIRKVRNISTGKFYILKEHAKNRAFLYKHDVINFFSSLKIILQLNHPSILKFIGFYPTGFKILPTVISEYAPNGTLDKMVDNESNHEWNNTKILINIYGIAAGMSYLHQHNIVHRDLKTENIYLDESKYPRISGFHLSKEIKRDGDKISQHLKGTPAYISPETYTKHIYDEKSDVYSYSFIIYELISNHRAFDKSRSIEEHYKYIVEEHQRPNISDNIPDCYRTLIERCWSEDPNERPTFSDILIELRTNPEFINDSIDSTEYEQYIKQIDEYPATFEPQNIHQIDEYYMANIHQFRDFHDTSHLQNIYETEMNNILPCLHMVNINNYTKKKLIFQNELIKINEIEEKETGELFYCKKPNFDEVIENNNKNAFQLVMNYFYFEVSNSYLLSHPSLLNFVGYSPTNYIGKPIPMSIYQYATNGSLDDIIKMGNKFIEGWDDTAMLIVIYGIASCLSYLHSKGNIHYNLNPGNIFLDEFFFPKITGVMIYQNQSDFCKSTGMITLQNSQYYHYRSPEVMEHSIFDKSVDIYSFGMIVYSIISKEIPFGSKGPFFISDMILRGIRPEFKDNFPKWYQKLVEQCWSQNPEARLTADEIVFELKTNPEFISENIDKEKYHNYIKFIEDSLTSKESNSEELFKMKDYSFLKVRINKEKQRKNFSLNIGSINLDNFEKKIKIGSGSFGNVYKVLAKETGMTDAAKVSKYDINECDETTIVNFEREIQIISKLNFPSILKFVGYSPINFKNQLKPVVITELISNGTLGSIIELERMSCANKSWDDTKKLINIYGIAAGMNYLHQLKIVHRDLKPDNILMDEFLFPKIADFGLSKHITSSNDENYSFFNSGLKGTYAYCAPEILKDNNYTFAGDVYAFGIIVYEIMTSEVVYKGLNQYQLFKLVIERYRPEFRYPIADCYQELIEKCWNEDYNSRPTFEEIVELLETDRNFITENVDEDEYLDYISYVKGSISANENKEVKCPQFNKVTIDTNQVQKEDQVQPQSQKESIFNDFFLDLSKYERGKIISKSDNSKLYKVKDKSTKIVYQGEISIFKVDNVSKEEMAKFVEEVKVITQMDHPTFLKLIGYSPVDFKNNPNPTVISELCLNNTLKDIFELERKNKKLRGWDDTRKLINLYGIASGMAYLHSHGILHRNLRLENIFLDDYLFPKIGNFGLLTRFLNPEMMSHQSMTGLKCTPIYSSPEVLQTKSYSKASDVYSFAFIVFQVVTGEIPFSNLSSSNQVFNEVVLKGERPHIKEKVPMVYQELIKRCWSEDPNERPTFKEISNLLKTNTEFITDKISQEDYFKYIKEIDQKLEKKECKINSEENAQKIEESYNSSTISVEEAQKVEENTNDATILIEKAQKVEENDNSSTISVEEAQKVEENDNNSTTSMEEAQRVEEVTDELSNKYTENHKIETTDDEFLISELNQIDVAYWKETNPALEASLSQESDLAMDIKDGADSFPPEDIRESIIQLLFNDADENSQRVEGNDNNSTISIEETQRVEEDANKSSNNYTKNHSKETTNDEIRIFKAHQSESEHVKEAKPAFEVSLSQDIDLAMDIQDGADSFSPEEIQECIIQLLLNDADENLQKVEESDNNSTNLIEETQKVEEVTNKTSNDYTENYSKEALDDEIQIIKVHQSEPEHVKETQPVFKTSLSKDTNLAMEIQDGADSFRPEEIRERTIQLLLNDDDKEYSQKVERDDNNSTTSIEETQKVEEVSNKTSNYYTENHSKEASDDEIQIIKVHQSEAEHVKETQPVFKTSSSKDTDLAMDIQDDADSFRPEEIRERTIQLLHNDDDENSQKVERDDNNSTTSIEEVQKAEKNDNNSAAPIEETQRVERNDNNSAVPIEETQRVERNDNNSAVPIEEVQKAEKNDNNSTTTIEETQRVERNDNNSTTSIEEVQKAEEVANESSNDYPKNHSKEAHNDDIPIIKVHQSEPEHVKEAQPAFKTSSSKDTNLSMGIQDDADTSRPNEIRERAIPLILNDDEHSQKVHGNMSEKPPNDTKIIEEYISSRNAKDLMVHLHNNSDFEKTSSVFDRCFSLSKDFYVELCKEGMKRNNAVAHHKYALHLIYQQKKYDEAVPHLKKSIEQGFTRSYFSLSRLLQSRYQDDKRAFEAACEGMKKGDKYCQCLFGYFTAKGVGTQKDHSKGVEEMLKSEFNDFYEHFPTDIGIYFSKIEGREKESFRWFERAFKQHQTKVTINNYGVCFLRGFGTEKNLKKALEIFQLGAVKNDSNSMYHIGFILEETDPNKSLEYYKKAAEQGFAPAQLKYSSLQKGKDQNESQFAFGFMTDEKDSDASPEYQKRIANNDNVKSPEILSTKSSSGNDAESTYKYMIQQIQKGNSKVPLKYAIGLYRSKNYKQAYSFFEYISKTNNPVAEYYLAVMHYYGQGCIQDRDKAYEMMTDLSKKGIDKATDFLEEKY</sequence>
<reference evidence="8 9" key="1">
    <citation type="submission" date="2024-04" db="EMBL/GenBank/DDBJ databases">
        <title>Tritrichomonas musculus Genome.</title>
        <authorList>
            <person name="Alves-Ferreira E."/>
            <person name="Grigg M."/>
            <person name="Lorenzi H."/>
            <person name="Galac M."/>
        </authorList>
    </citation>
    <scope>NUCLEOTIDE SEQUENCE [LARGE SCALE GENOMIC DNA]</scope>
    <source>
        <strain evidence="8 9">EAF2021</strain>
    </source>
</reference>
<dbReference type="InterPro" id="IPR000719">
    <property type="entry name" value="Prot_kinase_dom"/>
</dbReference>
<dbReference type="PROSITE" id="PS50011">
    <property type="entry name" value="PROTEIN_KINASE_DOM"/>
    <property type="match status" value="6"/>
</dbReference>
<dbReference type="InterPro" id="IPR011990">
    <property type="entry name" value="TPR-like_helical_dom_sf"/>
</dbReference>
<feature type="region of interest" description="Disordered" evidence="6">
    <location>
        <begin position="2187"/>
        <end position="2229"/>
    </location>
</feature>
<feature type="domain" description="Protein kinase" evidence="7">
    <location>
        <begin position="333"/>
        <end position="599"/>
    </location>
</feature>
<dbReference type="Proteomes" id="UP001470230">
    <property type="component" value="Unassembled WGS sequence"/>
</dbReference>
<dbReference type="InterPro" id="IPR008271">
    <property type="entry name" value="Ser/Thr_kinase_AS"/>
</dbReference>
<dbReference type="EMBL" id="JAPFFF010000060">
    <property type="protein sequence ID" value="KAK8837376.1"/>
    <property type="molecule type" value="Genomic_DNA"/>
</dbReference>
<keyword evidence="2" id="KW-0547">Nucleotide-binding</keyword>
<dbReference type="Gene3D" id="1.10.510.10">
    <property type="entry name" value="Transferase(Phosphotransferase) domain 1"/>
    <property type="match status" value="6"/>
</dbReference>
<feature type="coiled-coil region" evidence="5">
    <location>
        <begin position="677"/>
        <end position="704"/>
    </location>
</feature>
<dbReference type="SUPFAM" id="SSF81901">
    <property type="entry name" value="HCP-like"/>
    <property type="match status" value="2"/>
</dbReference>
<feature type="compositionally biased region" description="Polar residues" evidence="6">
    <location>
        <begin position="2194"/>
        <end position="2203"/>
    </location>
</feature>
<keyword evidence="9" id="KW-1185">Reference proteome</keyword>
<dbReference type="Pfam" id="PF00069">
    <property type="entry name" value="Pkinase"/>
    <property type="match status" value="1"/>
</dbReference>
<feature type="compositionally biased region" description="Polar residues" evidence="6">
    <location>
        <begin position="2656"/>
        <end position="2668"/>
    </location>
</feature>
<feature type="domain" description="Protein kinase" evidence="7">
    <location>
        <begin position="1723"/>
        <end position="1998"/>
    </location>
</feature>
<keyword evidence="5" id="KW-0175">Coiled coil</keyword>
<dbReference type="InterPro" id="IPR011009">
    <property type="entry name" value="Kinase-like_dom_sf"/>
</dbReference>
<dbReference type="SUPFAM" id="SSF56112">
    <property type="entry name" value="Protein kinase-like (PK-like)"/>
    <property type="match status" value="6"/>
</dbReference>
<accession>A0ABR2GUP4</accession>
<name>A0ABR2GUP4_9EUKA</name>
<feature type="region of interest" description="Disordered" evidence="6">
    <location>
        <begin position="2454"/>
        <end position="2476"/>
    </location>
</feature>
<evidence type="ECO:0000256" key="2">
    <source>
        <dbReference type="ARBA" id="ARBA00022741"/>
    </source>
</evidence>
<keyword evidence="1" id="KW-0808">Transferase</keyword>
<dbReference type="InterPro" id="IPR006597">
    <property type="entry name" value="Sel1-like"/>
</dbReference>
<evidence type="ECO:0000256" key="5">
    <source>
        <dbReference type="SAM" id="Coils"/>
    </source>
</evidence>
<dbReference type="InterPro" id="IPR051681">
    <property type="entry name" value="Ser/Thr_Kinases-Pseudokinases"/>
</dbReference>
<evidence type="ECO:0000256" key="1">
    <source>
        <dbReference type="ARBA" id="ARBA00022679"/>
    </source>
</evidence>
<feature type="compositionally biased region" description="Basic and acidic residues" evidence="6">
    <location>
        <begin position="2506"/>
        <end position="2515"/>
    </location>
</feature>
<evidence type="ECO:0000256" key="4">
    <source>
        <dbReference type="ARBA" id="ARBA00022840"/>
    </source>
</evidence>